<protein>
    <submittedName>
        <fullName evidence="1">Uncharacterized protein</fullName>
    </submittedName>
</protein>
<name>A0A8S5R2R6_9CAUD</name>
<organism evidence="1">
    <name type="scientific">Siphoviridae sp. ct6d71</name>
    <dbReference type="NCBI Taxonomy" id="2826298"/>
    <lineage>
        <taxon>Viruses</taxon>
        <taxon>Duplodnaviria</taxon>
        <taxon>Heunggongvirae</taxon>
        <taxon>Uroviricota</taxon>
        <taxon>Caudoviricetes</taxon>
    </lineage>
</organism>
<reference evidence="1" key="1">
    <citation type="journal article" date="2021" name="Proc. Natl. Acad. Sci. U.S.A.">
        <title>A Catalog of Tens of Thousands of Viruses from Human Metagenomes Reveals Hidden Associations with Chronic Diseases.</title>
        <authorList>
            <person name="Tisza M.J."/>
            <person name="Buck C.B."/>
        </authorList>
    </citation>
    <scope>NUCLEOTIDE SEQUENCE</scope>
    <source>
        <strain evidence="1">Ct6d71</strain>
    </source>
</reference>
<evidence type="ECO:0000313" key="1">
    <source>
        <dbReference type="EMBL" id="DAE25387.1"/>
    </source>
</evidence>
<proteinExistence type="predicted"/>
<dbReference type="EMBL" id="BK015797">
    <property type="protein sequence ID" value="DAE25387.1"/>
    <property type="molecule type" value="Genomic_DNA"/>
</dbReference>
<sequence>MQSCGKLFKLTKTKRGCKNAKKTRFKRTKI</sequence>
<accession>A0A8S5R2R6</accession>